<evidence type="ECO:0000256" key="1">
    <source>
        <dbReference type="SAM" id="MobiDB-lite"/>
    </source>
</evidence>
<feature type="region of interest" description="Disordered" evidence="1">
    <location>
        <begin position="310"/>
        <end position="358"/>
    </location>
</feature>
<name>A0ABR4GQK7_9EURO</name>
<dbReference type="Proteomes" id="UP001610563">
    <property type="component" value="Unassembled WGS sequence"/>
</dbReference>
<protein>
    <recommendedName>
        <fullName evidence="4">Myb-like domain-containing protein</fullName>
    </recommendedName>
</protein>
<comment type="caution">
    <text evidence="2">The sequence shown here is derived from an EMBL/GenBank/DDBJ whole genome shotgun (WGS) entry which is preliminary data.</text>
</comment>
<reference evidence="2 3" key="1">
    <citation type="submission" date="2024-07" db="EMBL/GenBank/DDBJ databases">
        <title>Section-level genome sequencing and comparative genomics of Aspergillus sections Usti and Cavernicolus.</title>
        <authorList>
            <consortium name="Lawrence Berkeley National Laboratory"/>
            <person name="Nybo J.L."/>
            <person name="Vesth T.C."/>
            <person name="Theobald S."/>
            <person name="Frisvad J.C."/>
            <person name="Larsen T.O."/>
            <person name="Kjaerboelling I."/>
            <person name="Rothschild-Mancinelli K."/>
            <person name="Lyhne E.K."/>
            <person name="Kogle M.E."/>
            <person name="Barry K."/>
            <person name="Clum A."/>
            <person name="Na H."/>
            <person name="Ledsgaard L."/>
            <person name="Lin J."/>
            <person name="Lipzen A."/>
            <person name="Kuo A."/>
            <person name="Riley R."/>
            <person name="Mondo S."/>
            <person name="Labutti K."/>
            <person name="Haridas S."/>
            <person name="Pangalinan J."/>
            <person name="Salamov A.A."/>
            <person name="Simmons B.A."/>
            <person name="Magnuson J.K."/>
            <person name="Chen J."/>
            <person name="Drula E."/>
            <person name="Henrissat B."/>
            <person name="Wiebenga A."/>
            <person name="Lubbers R.J."/>
            <person name="Gomes A.C."/>
            <person name="Makela M.R."/>
            <person name="Stajich J."/>
            <person name="Grigoriev I.V."/>
            <person name="Mortensen U.H."/>
            <person name="De Vries R.P."/>
            <person name="Baker S.E."/>
            <person name="Andersen M.R."/>
        </authorList>
    </citation>
    <scope>NUCLEOTIDE SEQUENCE [LARGE SCALE GENOMIC DNA]</scope>
    <source>
        <strain evidence="2 3">CBS 209.92</strain>
    </source>
</reference>
<keyword evidence="3" id="KW-1185">Reference proteome</keyword>
<feature type="compositionally biased region" description="Basic residues" evidence="1">
    <location>
        <begin position="347"/>
        <end position="358"/>
    </location>
</feature>
<proteinExistence type="predicted"/>
<evidence type="ECO:0000313" key="2">
    <source>
        <dbReference type="EMBL" id="KAL2801352.1"/>
    </source>
</evidence>
<gene>
    <name evidence="2" type="ORF">BJX66DRAFT_331516</name>
</gene>
<evidence type="ECO:0008006" key="4">
    <source>
        <dbReference type="Google" id="ProtNLM"/>
    </source>
</evidence>
<dbReference type="EMBL" id="JBFTWV010000001">
    <property type="protein sequence ID" value="KAL2801352.1"/>
    <property type="molecule type" value="Genomic_DNA"/>
</dbReference>
<evidence type="ECO:0000313" key="3">
    <source>
        <dbReference type="Proteomes" id="UP001610563"/>
    </source>
</evidence>
<sequence>MSFGQGNCHPNDGLEDFYGNMHPQWPTLGRVCLRATTTEDVLATQTDILGSFQSPYMAVTQPYNAPTAYQNPALMTPISLPDSSFVHPRPSSVLSHHSQEYQYPVSESGVHHGLGITTPFPSELTRDPSIGLGIAPSGYALREGTISPPPSKKRPRRGSKQSISREPPVSILPHPEGLQRLEQERRHSNTESHPQRPRAPGRGRRDPQAEEEDAFVEQLREQNLAWRVIREMFRERYNKDATEARLQMRQLRRRKDRLQRWEEHDVQVLLRARHYWEQEKYKFIAQKMTEFGASTFYAAEQCEAQLEYIDAQEREREEPQSEPQPRATSGLHRKRRRTESTTSNPKKSTREKRPKTTR</sequence>
<feature type="region of interest" description="Disordered" evidence="1">
    <location>
        <begin position="127"/>
        <end position="215"/>
    </location>
</feature>
<accession>A0ABR4GQK7</accession>
<organism evidence="2 3">
    <name type="scientific">Aspergillus keveii</name>
    <dbReference type="NCBI Taxonomy" id="714993"/>
    <lineage>
        <taxon>Eukaryota</taxon>
        <taxon>Fungi</taxon>
        <taxon>Dikarya</taxon>
        <taxon>Ascomycota</taxon>
        <taxon>Pezizomycotina</taxon>
        <taxon>Eurotiomycetes</taxon>
        <taxon>Eurotiomycetidae</taxon>
        <taxon>Eurotiales</taxon>
        <taxon>Aspergillaceae</taxon>
        <taxon>Aspergillus</taxon>
        <taxon>Aspergillus subgen. Nidulantes</taxon>
    </lineage>
</organism>
<feature type="compositionally biased region" description="Basic and acidic residues" evidence="1">
    <location>
        <begin position="177"/>
        <end position="194"/>
    </location>
</feature>